<keyword evidence="2" id="KW-1185">Reference proteome</keyword>
<name>A0A927K1R2_9ACTN</name>
<evidence type="ECO:0000313" key="1">
    <source>
        <dbReference type="EMBL" id="MBD8868042.1"/>
    </source>
</evidence>
<proteinExistence type="predicted"/>
<comment type="caution">
    <text evidence="1">The sequence shown here is derived from an EMBL/GenBank/DDBJ whole genome shotgun (WGS) entry which is preliminary data.</text>
</comment>
<protein>
    <submittedName>
        <fullName evidence="1">Uncharacterized protein</fullName>
    </submittedName>
</protein>
<dbReference type="AlphaFoldDB" id="A0A927K1R2"/>
<gene>
    <name evidence="1" type="ORF">IE331_00245</name>
</gene>
<dbReference type="RefSeq" id="WP_192139373.1">
    <property type="nucleotide sequence ID" value="NZ_JACYXZ010000001.1"/>
</dbReference>
<dbReference type="EMBL" id="JACYXZ010000001">
    <property type="protein sequence ID" value="MBD8868042.1"/>
    <property type="molecule type" value="Genomic_DNA"/>
</dbReference>
<accession>A0A927K1R2</accession>
<dbReference type="Proteomes" id="UP000616839">
    <property type="component" value="Unassembled WGS sequence"/>
</dbReference>
<sequence>MATAIVMLGLASCTRGDGGVVEAGDRLTPPADWVERRELVVEESLFCGGPAPCPHLEREWDIAGQVTVATVEKVFADLGSPTVDETAPGCIDMSQCRFTFSDGEFRWELAIVHDLPDLPDGAGLHVQLAE</sequence>
<organism evidence="1 2">
    <name type="scientific">Nocardioides donggukensis</name>
    <dbReference type="NCBI Taxonomy" id="2774019"/>
    <lineage>
        <taxon>Bacteria</taxon>
        <taxon>Bacillati</taxon>
        <taxon>Actinomycetota</taxon>
        <taxon>Actinomycetes</taxon>
        <taxon>Propionibacteriales</taxon>
        <taxon>Nocardioidaceae</taxon>
        <taxon>Nocardioides</taxon>
    </lineage>
</organism>
<evidence type="ECO:0000313" key="2">
    <source>
        <dbReference type="Proteomes" id="UP000616839"/>
    </source>
</evidence>
<reference evidence="1" key="1">
    <citation type="submission" date="2020-09" db="EMBL/GenBank/DDBJ databases">
        <title>Nocardioides sp. strain MJB4 16S ribosomal RNA gene Genome sequencing and assembly.</title>
        <authorList>
            <person name="Kim I."/>
        </authorList>
    </citation>
    <scope>NUCLEOTIDE SEQUENCE</scope>
    <source>
        <strain evidence="1">MJB4</strain>
    </source>
</reference>